<evidence type="ECO:0000256" key="1">
    <source>
        <dbReference type="ARBA" id="ARBA00004141"/>
    </source>
</evidence>
<protein>
    <submittedName>
        <fullName evidence="13">Uncharacterized protein LOC101888200</fullName>
    </submittedName>
</protein>
<feature type="compositionally biased region" description="Low complexity" evidence="9">
    <location>
        <begin position="54"/>
        <end position="78"/>
    </location>
</feature>
<accession>A0ABM3VGM7</accession>
<evidence type="ECO:0000256" key="4">
    <source>
        <dbReference type="ARBA" id="ARBA00022989"/>
    </source>
</evidence>
<feature type="compositionally biased region" description="Low complexity" evidence="9">
    <location>
        <begin position="213"/>
        <end position="232"/>
    </location>
</feature>
<dbReference type="RefSeq" id="XP_058984948.1">
    <property type="nucleotide sequence ID" value="XM_059128965.1"/>
</dbReference>
<dbReference type="Proteomes" id="UP001652621">
    <property type="component" value="Unplaced"/>
</dbReference>
<reference evidence="13" key="1">
    <citation type="submission" date="2025-08" db="UniProtKB">
        <authorList>
            <consortium name="RefSeq"/>
        </authorList>
    </citation>
    <scope>IDENTIFICATION</scope>
    <source>
        <strain evidence="13">Aabys</strain>
        <tissue evidence="13">Whole body</tissue>
    </source>
</reference>
<evidence type="ECO:0000313" key="13">
    <source>
        <dbReference type="RefSeq" id="XP_058984948.1"/>
    </source>
</evidence>
<evidence type="ECO:0000256" key="5">
    <source>
        <dbReference type="ARBA" id="ARBA00023065"/>
    </source>
</evidence>
<evidence type="ECO:0000259" key="11">
    <source>
        <dbReference type="Pfam" id="PF07885"/>
    </source>
</evidence>
<feature type="region of interest" description="Disordered" evidence="9">
    <location>
        <begin position="945"/>
        <end position="966"/>
    </location>
</feature>
<keyword evidence="4 10" id="KW-1133">Transmembrane helix</keyword>
<evidence type="ECO:0000256" key="6">
    <source>
        <dbReference type="ARBA" id="ARBA00023136"/>
    </source>
</evidence>
<feature type="compositionally biased region" description="Acidic residues" evidence="9">
    <location>
        <begin position="366"/>
        <end position="376"/>
    </location>
</feature>
<keyword evidence="3 8" id="KW-0812">Transmembrane</keyword>
<evidence type="ECO:0000256" key="8">
    <source>
        <dbReference type="RuleBase" id="RU003857"/>
    </source>
</evidence>
<keyword evidence="12" id="KW-1185">Reference proteome</keyword>
<proteinExistence type="inferred from homology"/>
<dbReference type="Pfam" id="PF07885">
    <property type="entry name" value="Ion_trans_2"/>
    <property type="match status" value="2"/>
</dbReference>
<dbReference type="Gene3D" id="1.10.287.70">
    <property type="match status" value="2"/>
</dbReference>
<keyword evidence="5 8" id="KW-0406">Ion transport</keyword>
<dbReference type="PRINTS" id="PR01333">
    <property type="entry name" value="2POREKCHANEL"/>
</dbReference>
<evidence type="ECO:0000256" key="3">
    <source>
        <dbReference type="ARBA" id="ARBA00022692"/>
    </source>
</evidence>
<keyword evidence="7 8" id="KW-0407">Ion channel</keyword>
<feature type="region of interest" description="Disordered" evidence="9">
    <location>
        <begin position="212"/>
        <end position="233"/>
    </location>
</feature>
<keyword evidence="2 8" id="KW-0813">Transport</keyword>
<dbReference type="SUPFAM" id="SSF81995">
    <property type="entry name" value="beta-sandwich domain of Sec23/24"/>
    <property type="match status" value="1"/>
</dbReference>
<gene>
    <name evidence="13" type="primary">LOC101888200</name>
</gene>
<evidence type="ECO:0000256" key="10">
    <source>
        <dbReference type="SAM" id="Phobius"/>
    </source>
</evidence>
<sequence>MSDVEKAISGLIEDEELLQQTQQQQQQHQQHHSTPLNNKANSYNTKNDSGNSFLQQQQRHQQKQQQLSQHQLEQQLQYHRQHHPHTYIPDSKNLSVGRKNTNNTNNRAININNCLSRALKLIFSTPGLVVMVIGYTIMGALVFPLLEAPQDISKSAIIAKSREECLKELWIITEKLNVLYERNWTMLVHEQLRRFEGTIVAATRNGGNGAGNMAGVASSSSSQSSSSSTALGGSVGGGGGLATDISSAATTSVSRLGGNYPMENNDFTATKWSFSEALLYSVTVITTIGHGSLTPRTTGGKIATIFYALIGVPLMLMCLSSLGGILAEALQCTYARLCCRGPQYVHDNAGHRRHRQGGGGGGGGDGGDDSDADADVDDHNANDGCGQKSQHKQDHCLSEKDASYAALREHHQCEFESSHKHGINCKNCKYDAIIGVSSDTNPNNVYDSYKCTTNTQPEDGLKVSSAAAAASASATASPILTTKSGYKEAGKLNQQQQQQQLQQYGSCMQLKMSPAMGGTITGQQQQAQHQQLSQQHPAYYQQRPDVMLMASTTGHKLSSPGSGNCRLLMPNTSTAGVGGTTPRYFAPPMATYHIVSSTSNNSSPTHQQSIRHYIIPPPGPPGNPATLSGAQHFMAVPTNMLRFQTSAVHCGGGAGVGTNSGGVGSSGGAANLSINPLASGSTTTVYFPIVTPVGSGAQNPLALSGTAAAPTATTTITSTSNNTLLGTMSGPLPPMLKYHTIQMPHRRKQSLTLANGTNAATESGSQQQQQQTEMLPPPPPAYQTATVHGIRRAKFLTKPPLPPEINTLLHENDISCRHDLSQNPVSSSSSSSSSAVTYPSGGEQQQQQQSVMATPSTTTSQSVTLSAEHPHQQQQQLQYSTHHHQQQQQQNINNLYSNTTAAICSATVAAPSSTLTNNPGSLACESTSASPLTLMSSHSHFTQATTTTTTTTTTGDIGNTQSQGGGAAAMATVVDIMEDEEELEQQRLGNCPHGTPSRVPLLTCNSATSTHEDKSATRSFLQATAATFQRHTSSFQRNHPQQPPPSATATIQRKSMIINHKGECNLHVTPKRRNSAICYRDHHDTSEDDDEFMEGQQNTYKLKDLQQQHHHQQTDKLLHATMAMGNNELELDNNSLVSYGGDSTTSSQQLPQVPLLLVLIILVFYVCLGTVIFALWENWSLIDGAYFCFVTLTTIGYGDFVPMRTFQGPEIQLFACCAYLLLGLVLVAMSFSILETQLIWKCKRLAVRLKLTRE</sequence>
<dbReference type="InterPro" id="IPR003280">
    <property type="entry name" value="2pore_dom_K_chnl"/>
</dbReference>
<comment type="similarity">
    <text evidence="8">Belongs to the two pore domain potassium channel (TC 1.A.1.8) family.</text>
</comment>
<dbReference type="PANTHER" id="PTHR11003:SF352">
    <property type="entry name" value="BCDNA.GH04802-RELATED"/>
    <property type="match status" value="1"/>
</dbReference>
<feature type="region of interest" description="Disordered" evidence="9">
    <location>
        <begin position="818"/>
        <end position="889"/>
    </location>
</feature>
<keyword evidence="6 10" id="KW-0472">Membrane</keyword>
<feature type="region of interest" description="Disordered" evidence="9">
    <location>
        <begin position="757"/>
        <end position="784"/>
    </location>
</feature>
<evidence type="ECO:0000256" key="9">
    <source>
        <dbReference type="SAM" id="MobiDB-lite"/>
    </source>
</evidence>
<feature type="transmembrane region" description="Helical" evidence="10">
    <location>
        <begin position="1183"/>
        <end position="1200"/>
    </location>
</feature>
<comment type="subcellular location">
    <subcellularLocation>
        <location evidence="1">Membrane</location>
        <topology evidence="1">Multi-pass membrane protein</topology>
    </subcellularLocation>
</comment>
<feature type="transmembrane region" description="Helical" evidence="10">
    <location>
        <begin position="305"/>
        <end position="327"/>
    </location>
</feature>
<feature type="compositionally biased region" description="Low complexity" evidence="9">
    <location>
        <begin position="945"/>
        <end position="954"/>
    </location>
</feature>
<feature type="domain" description="Potassium channel" evidence="11">
    <location>
        <begin position="1160"/>
        <end position="1235"/>
    </location>
</feature>
<feature type="transmembrane region" description="Helical" evidence="10">
    <location>
        <begin position="121"/>
        <end position="146"/>
    </location>
</feature>
<evidence type="ECO:0000256" key="2">
    <source>
        <dbReference type="ARBA" id="ARBA00022448"/>
    </source>
</evidence>
<dbReference type="SUPFAM" id="SSF81324">
    <property type="entry name" value="Voltage-gated potassium channels"/>
    <property type="match status" value="2"/>
</dbReference>
<feature type="domain" description="Potassium channel" evidence="11">
    <location>
        <begin position="267"/>
        <end position="326"/>
    </location>
</feature>
<dbReference type="InterPro" id="IPR013099">
    <property type="entry name" value="K_chnl_dom"/>
</dbReference>
<name>A0ABM3VGM7_MUSDO</name>
<feature type="region of interest" description="Disordered" evidence="9">
    <location>
        <begin position="18"/>
        <end position="80"/>
    </location>
</feature>
<evidence type="ECO:0000313" key="12">
    <source>
        <dbReference type="Proteomes" id="UP001652621"/>
    </source>
</evidence>
<organism evidence="12 13">
    <name type="scientific">Musca domestica</name>
    <name type="common">House fly</name>
    <dbReference type="NCBI Taxonomy" id="7370"/>
    <lineage>
        <taxon>Eukaryota</taxon>
        <taxon>Metazoa</taxon>
        <taxon>Ecdysozoa</taxon>
        <taxon>Arthropoda</taxon>
        <taxon>Hexapoda</taxon>
        <taxon>Insecta</taxon>
        <taxon>Pterygota</taxon>
        <taxon>Neoptera</taxon>
        <taxon>Endopterygota</taxon>
        <taxon>Diptera</taxon>
        <taxon>Brachycera</taxon>
        <taxon>Muscomorpha</taxon>
        <taxon>Muscoidea</taxon>
        <taxon>Muscidae</taxon>
        <taxon>Musca</taxon>
    </lineage>
</organism>
<dbReference type="PANTHER" id="PTHR11003">
    <property type="entry name" value="POTASSIUM CHANNEL, SUBFAMILY K"/>
    <property type="match status" value="1"/>
</dbReference>
<feature type="transmembrane region" description="Helical" evidence="10">
    <location>
        <begin position="1153"/>
        <end position="1176"/>
    </location>
</feature>
<feature type="compositionally biased region" description="Low complexity" evidence="9">
    <location>
        <begin position="872"/>
        <end position="889"/>
    </location>
</feature>
<feature type="transmembrane region" description="Helical" evidence="10">
    <location>
        <begin position="1212"/>
        <end position="1234"/>
    </location>
</feature>
<feature type="compositionally biased region" description="Polar residues" evidence="9">
    <location>
        <begin position="33"/>
        <end position="53"/>
    </location>
</feature>
<dbReference type="GeneID" id="101888200"/>
<evidence type="ECO:0000256" key="7">
    <source>
        <dbReference type="ARBA" id="ARBA00023303"/>
    </source>
</evidence>
<feature type="compositionally biased region" description="Low complexity" evidence="9">
    <location>
        <begin position="19"/>
        <end position="28"/>
    </location>
</feature>
<feature type="region of interest" description="Disordered" evidence="9">
    <location>
        <begin position="350"/>
        <end position="392"/>
    </location>
</feature>
<feature type="compositionally biased region" description="Polar residues" evidence="9">
    <location>
        <begin position="850"/>
        <end position="865"/>
    </location>
</feature>